<reference evidence="3" key="1">
    <citation type="submission" date="2023-07" db="EMBL/GenBank/DDBJ databases">
        <title>Genome content predicts the carbon catabolic preferences of heterotrophic bacteria.</title>
        <authorList>
            <person name="Gralka M."/>
        </authorList>
    </citation>
    <scope>NUCLEOTIDE SEQUENCE</scope>
    <source>
        <strain evidence="3">I3M17_2</strain>
    </source>
</reference>
<dbReference type="AlphaFoldDB" id="A0AAW7X0A0"/>
<evidence type="ECO:0000256" key="2">
    <source>
        <dbReference type="SAM" id="SignalP"/>
    </source>
</evidence>
<dbReference type="EMBL" id="JAUOPB010000001">
    <property type="protein sequence ID" value="MDO6420929.1"/>
    <property type="molecule type" value="Genomic_DNA"/>
</dbReference>
<feature type="region of interest" description="Disordered" evidence="1">
    <location>
        <begin position="84"/>
        <end position="137"/>
    </location>
</feature>
<feature type="chain" id="PRO_5043386947" description="Lipoprotein" evidence="2">
    <location>
        <begin position="33"/>
        <end position="299"/>
    </location>
</feature>
<organism evidence="3 4">
    <name type="scientific">Saccharophagus degradans</name>
    <dbReference type="NCBI Taxonomy" id="86304"/>
    <lineage>
        <taxon>Bacteria</taxon>
        <taxon>Pseudomonadati</taxon>
        <taxon>Pseudomonadota</taxon>
        <taxon>Gammaproteobacteria</taxon>
        <taxon>Cellvibrionales</taxon>
        <taxon>Cellvibrionaceae</taxon>
        <taxon>Saccharophagus</taxon>
    </lineage>
</organism>
<evidence type="ECO:0008006" key="5">
    <source>
        <dbReference type="Google" id="ProtNLM"/>
    </source>
</evidence>
<proteinExistence type="predicted"/>
<evidence type="ECO:0000313" key="3">
    <source>
        <dbReference type="EMBL" id="MDO6420929.1"/>
    </source>
</evidence>
<protein>
    <recommendedName>
        <fullName evidence="5">Lipoprotein</fullName>
    </recommendedName>
</protein>
<feature type="signal peptide" evidence="2">
    <location>
        <begin position="1"/>
        <end position="32"/>
    </location>
</feature>
<keyword evidence="2" id="KW-0732">Signal</keyword>
<dbReference type="Proteomes" id="UP001169760">
    <property type="component" value="Unassembled WGS sequence"/>
</dbReference>
<evidence type="ECO:0000256" key="1">
    <source>
        <dbReference type="SAM" id="MobiDB-lite"/>
    </source>
</evidence>
<accession>A0AAW7X0A0</accession>
<feature type="compositionally biased region" description="Polar residues" evidence="1">
    <location>
        <begin position="111"/>
        <end position="137"/>
    </location>
</feature>
<dbReference type="PROSITE" id="PS51257">
    <property type="entry name" value="PROKAR_LIPOPROTEIN"/>
    <property type="match status" value="1"/>
</dbReference>
<name>A0AAW7X0A0_9GAMM</name>
<evidence type="ECO:0000313" key="4">
    <source>
        <dbReference type="Proteomes" id="UP001169760"/>
    </source>
</evidence>
<sequence length="299" mass="33335">MKHRAIFRHALRPALYLLGAGCGVAFSCTAMACEVKDKTELEEIYCTLKSKNRVSTLPDFNQFRKNSDDVQWLLLKGPARKAGITLPPKSSLKPNTINAPLADRKTDNKAADNQVNTSAQSNPLATQTTRTASSNNSGLANCSLKPTQIQCSYATFTLQYNLPNSKLAPSALKANNQLTLPAYNSKFHASERDYLASCYPMYVNKILELGLAEAVMSYTKFVSQYEEVVQHGGNFANRMQKMYEILKQEKRSRPIQASYQHTRPQSIEQCMLVSNSVIVCDNIAHTWVFTLPQPKTNAD</sequence>
<gene>
    <name evidence="3" type="ORF">Q4521_00435</name>
</gene>
<comment type="caution">
    <text evidence="3">The sequence shown here is derived from an EMBL/GenBank/DDBJ whole genome shotgun (WGS) entry which is preliminary data.</text>
</comment>
<dbReference type="RefSeq" id="WP_303490060.1">
    <property type="nucleotide sequence ID" value="NZ_JAUOPB010000001.1"/>
</dbReference>